<keyword evidence="2" id="KW-0645">Protease</keyword>
<feature type="domain" description="CAAX prenyl protease 2/Lysostaphin resistance protein A-like" evidence="1">
    <location>
        <begin position="106"/>
        <end position="199"/>
    </location>
</feature>
<sequence length="214" mass="22040">MSRSSSVLVATAVVVWNNGILPRCGWGPYGRAVAGAATALTAVGVARAAGYSRNELGVSPSTVPAGLRYGAAAALIPVVAGATAVVAQPWRSGIPRAAYSADFYGWVGFRIPVGTVVAEELLFRSVLSAVLQRVWSPRTARALHAVTFGLWHVRAARLAHESVLGTVIVTAASGVLFEELRRRSGSVVAPALLHLSVNVAGAVAARAAEPGPVD</sequence>
<dbReference type="RefSeq" id="WP_109327212.1">
    <property type="nucleotide sequence ID" value="NZ_CP021354.1"/>
</dbReference>
<dbReference type="GO" id="GO:0080120">
    <property type="term" value="P:CAAX-box protein maturation"/>
    <property type="evidence" value="ECO:0007669"/>
    <property type="project" value="UniProtKB-ARBA"/>
</dbReference>
<dbReference type="GO" id="GO:0008237">
    <property type="term" value="F:metallopeptidase activity"/>
    <property type="evidence" value="ECO:0007669"/>
    <property type="project" value="UniProtKB-KW"/>
</dbReference>
<name>A0A2S2BRF6_9NOCA</name>
<organism evidence="2 3">
    <name type="scientific">Rhodococcus oxybenzonivorans</name>
    <dbReference type="NCBI Taxonomy" id="1990687"/>
    <lineage>
        <taxon>Bacteria</taxon>
        <taxon>Bacillati</taxon>
        <taxon>Actinomycetota</taxon>
        <taxon>Actinomycetes</taxon>
        <taxon>Mycobacteriales</taxon>
        <taxon>Nocardiaceae</taxon>
        <taxon>Rhodococcus</taxon>
    </lineage>
</organism>
<dbReference type="EMBL" id="CP021354">
    <property type="protein sequence ID" value="AWK71182.1"/>
    <property type="molecule type" value="Genomic_DNA"/>
</dbReference>
<gene>
    <name evidence="2" type="ORF">CBI38_05910</name>
</gene>
<dbReference type="Pfam" id="PF02517">
    <property type="entry name" value="Rce1-like"/>
    <property type="match status" value="1"/>
</dbReference>
<keyword evidence="2" id="KW-0482">Metalloprotease</keyword>
<dbReference type="InterPro" id="IPR015837">
    <property type="entry name" value="UCP026622_CAAX_protease"/>
</dbReference>
<evidence type="ECO:0000313" key="3">
    <source>
        <dbReference type="Proteomes" id="UP000245711"/>
    </source>
</evidence>
<dbReference type="InterPro" id="IPR003675">
    <property type="entry name" value="Rce1/LyrA-like_dom"/>
</dbReference>
<dbReference type="Proteomes" id="UP000245711">
    <property type="component" value="Chromosome"/>
</dbReference>
<keyword evidence="2" id="KW-0378">Hydrolase</keyword>
<keyword evidence="3" id="KW-1185">Reference proteome</keyword>
<dbReference type="KEGG" id="roz:CBI38_05910"/>
<protein>
    <submittedName>
        <fullName evidence="2">CPBP family intramembrane metalloprotease</fullName>
    </submittedName>
</protein>
<accession>A0A2S2BRF6</accession>
<dbReference type="GO" id="GO:0004175">
    <property type="term" value="F:endopeptidase activity"/>
    <property type="evidence" value="ECO:0007669"/>
    <property type="project" value="UniProtKB-ARBA"/>
</dbReference>
<proteinExistence type="predicted"/>
<dbReference type="PIRSF" id="PIRSF026622">
    <property type="entry name" value="Proteas_026622"/>
    <property type="match status" value="1"/>
</dbReference>
<dbReference type="GO" id="GO:0006508">
    <property type="term" value="P:proteolysis"/>
    <property type="evidence" value="ECO:0007669"/>
    <property type="project" value="UniProtKB-KW"/>
</dbReference>
<dbReference type="AlphaFoldDB" id="A0A2S2BRF6"/>
<reference evidence="2 3" key="1">
    <citation type="submission" date="2017-05" db="EMBL/GenBank/DDBJ databases">
        <title>Isolation of Rhodococcus sp. S2-17 biodegrading of BP-3.</title>
        <authorList>
            <person name="Lee Y."/>
            <person name="Kim K.H."/>
            <person name="Chun B.H."/>
            <person name="Jung H.S."/>
            <person name="Jeon C.O."/>
        </authorList>
    </citation>
    <scope>NUCLEOTIDE SEQUENCE [LARGE SCALE GENOMIC DNA]</scope>
    <source>
        <strain evidence="2 3">S2-17</strain>
    </source>
</reference>
<dbReference type="OrthoDB" id="4555276at2"/>
<evidence type="ECO:0000313" key="2">
    <source>
        <dbReference type="EMBL" id="AWK71182.1"/>
    </source>
</evidence>
<evidence type="ECO:0000259" key="1">
    <source>
        <dbReference type="Pfam" id="PF02517"/>
    </source>
</evidence>